<dbReference type="OrthoDB" id="416786at2759"/>
<protein>
    <submittedName>
        <fullName evidence="6">Acetyl-CoA synthetase-like protein</fullName>
    </submittedName>
</protein>
<accession>A0A9P4QNY0</accession>
<dbReference type="PROSITE" id="PS00455">
    <property type="entry name" value="AMP_BINDING"/>
    <property type="match status" value="1"/>
</dbReference>
<evidence type="ECO:0000256" key="2">
    <source>
        <dbReference type="ARBA" id="ARBA00022553"/>
    </source>
</evidence>
<organism evidence="6 7">
    <name type="scientific">Polyplosphaeria fusca</name>
    <dbReference type="NCBI Taxonomy" id="682080"/>
    <lineage>
        <taxon>Eukaryota</taxon>
        <taxon>Fungi</taxon>
        <taxon>Dikarya</taxon>
        <taxon>Ascomycota</taxon>
        <taxon>Pezizomycotina</taxon>
        <taxon>Dothideomycetes</taxon>
        <taxon>Pleosporomycetidae</taxon>
        <taxon>Pleosporales</taxon>
        <taxon>Tetraplosphaeriaceae</taxon>
        <taxon>Polyplosphaeria</taxon>
    </lineage>
</organism>
<dbReference type="InterPro" id="IPR020845">
    <property type="entry name" value="AMP-binding_CS"/>
</dbReference>
<dbReference type="Gene3D" id="3.30.559.10">
    <property type="entry name" value="Chloramphenicol acetyltransferase-like domain"/>
    <property type="match status" value="2"/>
</dbReference>
<dbReference type="GO" id="GO:0031177">
    <property type="term" value="F:phosphopantetheine binding"/>
    <property type="evidence" value="ECO:0007669"/>
    <property type="project" value="InterPro"/>
</dbReference>
<dbReference type="SUPFAM" id="SSF56801">
    <property type="entry name" value="Acetyl-CoA synthetase-like"/>
    <property type="match status" value="1"/>
</dbReference>
<dbReference type="Gene3D" id="3.40.50.12780">
    <property type="entry name" value="N-terminal domain of ligase-like"/>
    <property type="match status" value="1"/>
</dbReference>
<dbReference type="GO" id="GO:0005737">
    <property type="term" value="C:cytoplasm"/>
    <property type="evidence" value="ECO:0007669"/>
    <property type="project" value="TreeGrafter"/>
</dbReference>
<dbReference type="SUPFAM" id="SSF52777">
    <property type="entry name" value="CoA-dependent acyltransferases"/>
    <property type="match status" value="4"/>
</dbReference>
<evidence type="ECO:0000259" key="5">
    <source>
        <dbReference type="PROSITE" id="PS50075"/>
    </source>
</evidence>
<dbReference type="Gene3D" id="3.30.300.30">
    <property type="match status" value="1"/>
</dbReference>
<dbReference type="InterPro" id="IPR010071">
    <property type="entry name" value="AA_adenyl_dom"/>
</dbReference>
<dbReference type="GO" id="GO:0016874">
    <property type="term" value="F:ligase activity"/>
    <property type="evidence" value="ECO:0007669"/>
    <property type="project" value="UniProtKB-KW"/>
</dbReference>
<dbReference type="InterPro" id="IPR023213">
    <property type="entry name" value="CAT-like_dom_sf"/>
</dbReference>
<dbReference type="InterPro" id="IPR020806">
    <property type="entry name" value="PKS_PP-bd"/>
</dbReference>
<evidence type="ECO:0000256" key="4">
    <source>
        <dbReference type="ARBA" id="ARBA00029454"/>
    </source>
</evidence>
<evidence type="ECO:0000313" key="6">
    <source>
        <dbReference type="EMBL" id="KAF2729070.1"/>
    </source>
</evidence>
<evidence type="ECO:0000313" key="7">
    <source>
        <dbReference type="Proteomes" id="UP000799444"/>
    </source>
</evidence>
<sequence>MTITARSALVQEIALVLGIPASHLDGAASFITNGGDSLTAIRLQSSLRKLGLQLPLHWVLTKDPLSYLLERFSTAPLDACPCDVDVDASSIVAPSAENIQSRLSKAIPRSTGTGPDGKKNLEKYGSGWAPLTDMQVAFFQSTLAHDGRNVISYCETHRSADIPQLKAAWTAAIDSEPIFRTRMEVLEDRGFAIEEEDAYFDWQESFVQDPSQVDFEVKTIIDSRRGFGSRFRVVTLEGLGDSGKSVLIWQVHHALIDGYACGILRSKVRSHLAGHTLQAGPSFVKFARELSILQQKFKSASREYWKTCRGRFKSPVSRLSLPEPQIADTTTPQTESLMRHIPSIQVASYCRQTSITPATVYHAAWALVLAPYTNSRQISFGTVLSGRTLPIDDILNVVGPTMNTLPFFASVDSNLTVQEYLDEIFVSLAELTCFQWSVPADGFSRDFSTAINIQLEDICSMDPSNPSAPLDPPSFHVVSDVPIYIDVSTGVARLNYNTNMFSQNAAERILDKFVLALDLLQEGSTRLANCLDQISSYEWPQLSRMGNWNSPLCRAPHYKEDLVTRFVRTALSNPANMAVEKGDASIMYWDLHVRSGVVARSLSQLVSPGDIVCVHADRSINWIIAMYAVLKTGAVYCPIDSSLPTGARDAIFETSGAVLFLTGSTQDKIRPTNCQAWMSVEEILLATPATRFQAEQFRIPKPRPEAGAYLCFTSGSSGKPKGVLCHHAGLVAFQSDFEVRLHSAPGQKIPQIMSPGFDGSIHEIFSALGYGSTLLLPEASSPMEHLQSATAALMTPSLAKALEPASLMNLESVYLVGESVTQDVCDAWAPGRNLYNMYGPTEATCGATIKRLQASQPVTLGFTNPSSRIYILDDDLKLAPLGAIGEICLAGVQVAFGYIGQPEATAAKFVPDHINPHFGERMYRTGDRGYWNEDGEIVFLGRRDRQVKLRGFRIDLDDIEVRMQRASGCKDVAIALRDDYLVAQVQPVDFNMTAFQSAVRAQIPAYAMPRHFEAVDKFPLTPIGKKDYKAIALNTKASTTSKYTQSTNRPMELVVLDAVKEVLGRKGDDSVDLQSNLIELGATSMVQLTLSHRLSRLLGRKVPVRLLFESPTLNDLAYTLQHSQGPEEGHSTALGIYGVSPIEQDWWQKYECGGGSPAFNVTFACNIGPEVDRAKLVSAWNTVLARHQILRCRYRLSRWHGVCRTYAGKPPAVVETDHFDVPIEINKGFDLKHDDLIRVLVSPTSMLVVVSHIICDLTTLRILLQEAATAYTGGQRLTDPPKSYSQTRWMTAAPQSRLDFWAKYLPDARTLARRADRSTLRTSWAGTSYACTIPAATYAAMQTFVAQRHITMHQICLGAVALALQSGRATCDITLGAPFLNRNSEEDQQVVGLFLEPLPVRIQYPEPSAPGASFLDAVRSSSQAAIANAVPWDLLLSHLGIKDEFRSHALFDTMVSFHDAQAAPQALIDGLTHVPTWASGAKFPLMAEFTAERDGSLGLRMEYNTERFSFADIQALRDALFKSLEMLVEA</sequence>
<reference evidence="6" key="1">
    <citation type="journal article" date="2020" name="Stud. Mycol.">
        <title>101 Dothideomycetes genomes: a test case for predicting lifestyles and emergence of pathogens.</title>
        <authorList>
            <person name="Haridas S."/>
            <person name="Albert R."/>
            <person name="Binder M."/>
            <person name="Bloem J."/>
            <person name="Labutti K."/>
            <person name="Salamov A."/>
            <person name="Andreopoulos B."/>
            <person name="Baker S."/>
            <person name="Barry K."/>
            <person name="Bills G."/>
            <person name="Bluhm B."/>
            <person name="Cannon C."/>
            <person name="Castanera R."/>
            <person name="Culley D."/>
            <person name="Daum C."/>
            <person name="Ezra D."/>
            <person name="Gonzalez J."/>
            <person name="Henrissat B."/>
            <person name="Kuo A."/>
            <person name="Liang C."/>
            <person name="Lipzen A."/>
            <person name="Lutzoni F."/>
            <person name="Magnuson J."/>
            <person name="Mondo S."/>
            <person name="Nolan M."/>
            <person name="Ohm R."/>
            <person name="Pangilinan J."/>
            <person name="Park H.-J."/>
            <person name="Ramirez L."/>
            <person name="Alfaro M."/>
            <person name="Sun H."/>
            <person name="Tritt A."/>
            <person name="Yoshinaga Y."/>
            <person name="Zwiers L.-H."/>
            <person name="Turgeon B."/>
            <person name="Goodwin S."/>
            <person name="Spatafora J."/>
            <person name="Crous P."/>
            <person name="Grigoriev I."/>
        </authorList>
    </citation>
    <scope>NUCLEOTIDE SEQUENCE</scope>
    <source>
        <strain evidence="6">CBS 125425</strain>
    </source>
</reference>
<dbReference type="InterPro" id="IPR000873">
    <property type="entry name" value="AMP-dep_synth/lig_dom"/>
</dbReference>
<dbReference type="PANTHER" id="PTHR45527:SF11">
    <property type="entry name" value="NONRIBOSOMAL PEPTIDE SYNTHETASE 5"/>
    <property type="match status" value="1"/>
</dbReference>
<dbReference type="Pfam" id="PF00550">
    <property type="entry name" value="PP-binding"/>
    <property type="match status" value="2"/>
</dbReference>
<evidence type="ECO:0000256" key="3">
    <source>
        <dbReference type="ARBA" id="ARBA00022598"/>
    </source>
</evidence>
<dbReference type="CDD" id="cd19537">
    <property type="entry name" value="C_NRPS-like"/>
    <property type="match status" value="1"/>
</dbReference>
<dbReference type="Pfam" id="PF00501">
    <property type="entry name" value="AMP-binding"/>
    <property type="match status" value="1"/>
</dbReference>
<feature type="domain" description="Carrier" evidence="5">
    <location>
        <begin position="1049"/>
        <end position="1124"/>
    </location>
</feature>
<dbReference type="GO" id="GO:0043041">
    <property type="term" value="P:amino acid activation for nonribosomal peptide biosynthetic process"/>
    <property type="evidence" value="ECO:0007669"/>
    <property type="project" value="TreeGrafter"/>
</dbReference>
<dbReference type="InterPro" id="IPR001242">
    <property type="entry name" value="Condensation_dom"/>
</dbReference>
<keyword evidence="7" id="KW-1185">Reference proteome</keyword>
<keyword evidence="2" id="KW-0597">Phosphoprotein</keyword>
<dbReference type="EMBL" id="ML996257">
    <property type="protein sequence ID" value="KAF2729070.1"/>
    <property type="molecule type" value="Genomic_DNA"/>
</dbReference>
<dbReference type="SUPFAM" id="SSF47336">
    <property type="entry name" value="ACP-like"/>
    <property type="match status" value="2"/>
</dbReference>
<keyword evidence="3" id="KW-0436">Ligase</keyword>
<gene>
    <name evidence="6" type="ORF">EJ04DRAFT_580912</name>
</gene>
<evidence type="ECO:0000256" key="1">
    <source>
        <dbReference type="ARBA" id="ARBA00022450"/>
    </source>
</evidence>
<dbReference type="Pfam" id="PF00668">
    <property type="entry name" value="Condensation"/>
    <property type="match status" value="2"/>
</dbReference>
<dbReference type="Gene3D" id="1.10.1200.10">
    <property type="entry name" value="ACP-like"/>
    <property type="match status" value="2"/>
</dbReference>
<proteinExistence type="inferred from homology"/>
<comment type="similarity">
    <text evidence="4">Belongs to the NRP synthetase family.</text>
</comment>
<dbReference type="NCBIfam" id="TIGR01733">
    <property type="entry name" value="AA-adenyl-dom"/>
    <property type="match status" value="1"/>
</dbReference>
<dbReference type="Gene3D" id="3.30.559.30">
    <property type="entry name" value="Nonribosomal peptide synthetase, condensation domain"/>
    <property type="match status" value="2"/>
</dbReference>
<dbReference type="SMART" id="SM00823">
    <property type="entry name" value="PKS_PP"/>
    <property type="match status" value="2"/>
</dbReference>
<dbReference type="InterPro" id="IPR009081">
    <property type="entry name" value="PP-bd_ACP"/>
</dbReference>
<dbReference type="Proteomes" id="UP000799444">
    <property type="component" value="Unassembled WGS sequence"/>
</dbReference>
<name>A0A9P4QNY0_9PLEO</name>
<dbReference type="PANTHER" id="PTHR45527">
    <property type="entry name" value="NONRIBOSOMAL PEPTIDE SYNTHETASE"/>
    <property type="match status" value="1"/>
</dbReference>
<dbReference type="PROSITE" id="PS50075">
    <property type="entry name" value="CARRIER"/>
    <property type="match status" value="1"/>
</dbReference>
<dbReference type="InterPro" id="IPR036736">
    <property type="entry name" value="ACP-like_sf"/>
</dbReference>
<dbReference type="GO" id="GO:0044550">
    <property type="term" value="P:secondary metabolite biosynthetic process"/>
    <property type="evidence" value="ECO:0007669"/>
    <property type="project" value="TreeGrafter"/>
</dbReference>
<keyword evidence="1" id="KW-0596">Phosphopantetheine</keyword>
<dbReference type="InterPro" id="IPR042099">
    <property type="entry name" value="ANL_N_sf"/>
</dbReference>
<dbReference type="InterPro" id="IPR045851">
    <property type="entry name" value="AMP-bd_C_sf"/>
</dbReference>
<comment type="caution">
    <text evidence="6">The sequence shown here is derived from an EMBL/GenBank/DDBJ whole genome shotgun (WGS) entry which is preliminary data.</text>
</comment>